<comment type="subcellular location">
    <subcellularLocation>
        <location evidence="8">Cytoplasm</location>
    </subcellularLocation>
</comment>
<dbReference type="Gene3D" id="3.30.390.50">
    <property type="entry name" value="CO dehydrogenase flavoprotein, C-terminal domain"/>
    <property type="match status" value="1"/>
</dbReference>
<dbReference type="InterPro" id="IPR045864">
    <property type="entry name" value="aa-tRNA-synth_II/BPL/LPL"/>
</dbReference>
<dbReference type="InterPro" id="IPR004143">
    <property type="entry name" value="BPL_LPL_catalytic"/>
</dbReference>
<dbReference type="Gene3D" id="3.30.930.10">
    <property type="entry name" value="Bira Bifunctional Protein, Domain 2"/>
    <property type="match status" value="1"/>
</dbReference>
<evidence type="ECO:0000256" key="4">
    <source>
        <dbReference type="ARBA" id="ARBA00022598"/>
    </source>
</evidence>
<dbReference type="PATRIC" id="fig|1354272.4.peg.554"/>
<dbReference type="InterPro" id="IPR019491">
    <property type="entry name" value="Lipoate_protein_ligase_C"/>
</dbReference>
<feature type="binding site" evidence="8">
    <location>
        <begin position="76"/>
        <end position="79"/>
    </location>
    <ligand>
        <name>ATP</name>
        <dbReference type="ChEBI" id="CHEBI:30616"/>
    </ligand>
</feature>
<dbReference type="UniPathway" id="UPA00537">
    <property type="reaction ID" value="UER00594"/>
</dbReference>
<dbReference type="GO" id="GO:0005829">
    <property type="term" value="C:cytosol"/>
    <property type="evidence" value="ECO:0007669"/>
    <property type="project" value="TreeGrafter"/>
</dbReference>
<evidence type="ECO:0000313" key="11">
    <source>
        <dbReference type="Proteomes" id="UP000078224"/>
    </source>
</evidence>
<dbReference type="SUPFAM" id="SSF55681">
    <property type="entry name" value="Class II aaRS and biotin synthetases"/>
    <property type="match status" value="1"/>
</dbReference>
<feature type="binding site" evidence="8">
    <location>
        <position position="134"/>
    </location>
    <ligand>
        <name>ATP</name>
        <dbReference type="ChEBI" id="CHEBI:30616"/>
    </ligand>
</feature>
<protein>
    <recommendedName>
        <fullName evidence="8">Lipoate-protein ligase A</fullName>
        <ecNumber evidence="8">6.3.1.20</ecNumber>
    </recommendedName>
    <alternativeName>
        <fullName evidence="8">Lipoate--protein ligase</fullName>
    </alternativeName>
</protein>
<dbReference type="EC" id="6.3.1.20" evidence="8"/>
<keyword evidence="3 8" id="KW-0963">Cytoplasm</keyword>
<feature type="domain" description="BPL/LPL catalytic" evidence="9">
    <location>
        <begin position="29"/>
        <end position="216"/>
    </location>
</feature>
<comment type="catalytic activity">
    <reaction evidence="7 8">
        <text>L-lysyl-[lipoyl-carrier protein] + (R)-lipoate + ATP = N(6)-[(R)-lipoyl]-L-lysyl-[lipoyl-carrier protein] + AMP + diphosphate + H(+)</text>
        <dbReference type="Rhea" id="RHEA:49288"/>
        <dbReference type="Rhea" id="RHEA-COMP:10500"/>
        <dbReference type="Rhea" id="RHEA-COMP:10502"/>
        <dbReference type="ChEBI" id="CHEBI:15378"/>
        <dbReference type="ChEBI" id="CHEBI:29969"/>
        <dbReference type="ChEBI" id="CHEBI:30616"/>
        <dbReference type="ChEBI" id="CHEBI:33019"/>
        <dbReference type="ChEBI" id="CHEBI:83088"/>
        <dbReference type="ChEBI" id="CHEBI:83099"/>
        <dbReference type="ChEBI" id="CHEBI:456215"/>
        <dbReference type="EC" id="6.3.1.20"/>
    </reaction>
</comment>
<gene>
    <name evidence="8" type="primary">lplA</name>
    <name evidence="10" type="ORF">M998_0539</name>
</gene>
<name>A0A1B7K231_9GAMM</name>
<evidence type="ECO:0000256" key="6">
    <source>
        <dbReference type="ARBA" id="ARBA00022840"/>
    </source>
</evidence>
<dbReference type="NCBIfam" id="TIGR00545">
    <property type="entry name" value="lipoyltrans"/>
    <property type="match status" value="1"/>
</dbReference>
<comment type="function">
    <text evidence="8">Catalyzes both the ATP-dependent activation of exogenously supplied lipoate to lipoyl-AMP and the transfer of the activated lipoyl onto the lipoyl domains of lipoate-dependent enzymes.</text>
</comment>
<dbReference type="PANTHER" id="PTHR12561:SF3">
    <property type="entry name" value="LIPOYLTRANSFERASE 1, MITOCHONDRIAL"/>
    <property type="match status" value="1"/>
</dbReference>
<sequence length="338" mass="38760">MSTLRLLISESFDPWFNLAVEETIFRQMSADQRVMFLWRNADTVVIGRAQNPWKECNTRRMEEDNVRLARRSSGGGAVFQDLGNTCFTFMAGKPEYDKTISTQIIVDGLSLAGIDAEISGRNDLVLNTENGPRKISGSAYRETKDRGFHHGTLLINTDLNRLANYLNPDPKKLQAKGITSVRSRVANLSELVPDISHEKVCDGIIHSFFSYYNETVDAEYISPEKLPDLPNFTETFAKQSSWEWNFGQAPAFSHYLDTRFPWGGIEFHFDIEKGAFNRCQFFTDSLDPSPLEWMSQQLVGKAYQPETMRILIQQMTDEWPMLTEQFKDLEAWLIHELS</sequence>
<evidence type="ECO:0000256" key="8">
    <source>
        <dbReference type="HAMAP-Rule" id="MF_01602"/>
    </source>
</evidence>
<comment type="miscellaneous">
    <text evidence="8">In the transfer reaction, the free carboxyl group of lipoic acid is attached via an amide linkage to the epsilon-amino group of a specific lysine residue of lipoyl domains of lipoate-dependent enzymes.</text>
</comment>
<dbReference type="InterPro" id="IPR004562">
    <property type="entry name" value="LipoylTrfase_LipoateP_Ligase"/>
</dbReference>
<proteinExistence type="inferred from homology"/>
<dbReference type="OrthoDB" id="9787898at2"/>
<dbReference type="Proteomes" id="UP000078224">
    <property type="component" value="Unassembled WGS sequence"/>
</dbReference>
<reference evidence="10 11" key="1">
    <citation type="submission" date="2016-04" db="EMBL/GenBank/DDBJ databases">
        <title>ATOL: Assembling a taxonomically balanced genome-scale reconstruction of the evolutionary history of the Enterobacteriaceae.</title>
        <authorList>
            <person name="Plunkett G.III."/>
            <person name="Neeno-Eckwall E.C."/>
            <person name="Glasner J.D."/>
            <person name="Perna N.T."/>
        </authorList>
    </citation>
    <scope>NUCLEOTIDE SEQUENCE [LARGE SCALE GENOMIC DNA]</scope>
    <source>
        <strain evidence="10 11">ATCC 35613</strain>
    </source>
</reference>
<dbReference type="CDD" id="cd16443">
    <property type="entry name" value="LplA"/>
    <property type="match status" value="1"/>
</dbReference>
<dbReference type="HAMAP" id="MF_01602">
    <property type="entry name" value="LplA"/>
    <property type="match status" value="1"/>
</dbReference>
<accession>A0A1B7K231</accession>
<dbReference type="PROSITE" id="PS51733">
    <property type="entry name" value="BPL_LPL_CATALYTIC"/>
    <property type="match status" value="1"/>
</dbReference>
<dbReference type="GO" id="GO:0009249">
    <property type="term" value="P:protein lipoylation"/>
    <property type="evidence" value="ECO:0007669"/>
    <property type="project" value="UniProtKB-UniRule"/>
</dbReference>
<keyword evidence="10" id="KW-0808">Transferase</keyword>
<dbReference type="GO" id="GO:0016979">
    <property type="term" value="F:lipoate-protein ligase activity"/>
    <property type="evidence" value="ECO:0007669"/>
    <property type="project" value="UniProtKB-UniRule"/>
</dbReference>
<dbReference type="SUPFAM" id="SSF82649">
    <property type="entry name" value="SufE/NifU"/>
    <property type="match status" value="1"/>
</dbReference>
<evidence type="ECO:0000313" key="10">
    <source>
        <dbReference type="EMBL" id="OAT54207.1"/>
    </source>
</evidence>
<dbReference type="FunFam" id="3.30.930.10:FF:000024">
    <property type="entry name" value="Lipoate-protein ligase A"/>
    <property type="match status" value="1"/>
</dbReference>
<keyword evidence="5 8" id="KW-0547">Nucleotide-binding</keyword>
<comment type="caution">
    <text evidence="10">The sequence shown here is derived from an EMBL/GenBank/DDBJ whole genome shotgun (WGS) entry which is preliminary data.</text>
</comment>
<keyword evidence="11" id="KW-1185">Reference proteome</keyword>
<dbReference type="AlphaFoldDB" id="A0A1B7K231"/>
<evidence type="ECO:0000256" key="5">
    <source>
        <dbReference type="ARBA" id="ARBA00022741"/>
    </source>
</evidence>
<evidence type="ECO:0000256" key="7">
    <source>
        <dbReference type="ARBA" id="ARBA00048037"/>
    </source>
</evidence>
<evidence type="ECO:0000256" key="3">
    <source>
        <dbReference type="ARBA" id="ARBA00022490"/>
    </source>
</evidence>
<evidence type="ECO:0000256" key="1">
    <source>
        <dbReference type="ARBA" id="ARBA00005085"/>
    </source>
</evidence>
<dbReference type="GO" id="GO:0017118">
    <property type="term" value="F:lipoyltransferase activity"/>
    <property type="evidence" value="ECO:0007669"/>
    <property type="project" value="TreeGrafter"/>
</dbReference>
<dbReference type="GO" id="GO:0005524">
    <property type="term" value="F:ATP binding"/>
    <property type="evidence" value="ECO:0007669"/>
    <property type="project" value="UniProtKB-KW"/>
</dbReference>
<organism evidence="10 11">
    <name type="scientific">Providencia heimbachae ATCC 35613</name>
    <dbReference type="NCBI Taxonomy" id="1354272"/>
    <lineage>
        <taxon>Bacteria</taxon>
        <taxon>Pseudomonadati</taxon>
        <taxon>Pseudomonadota</taxon>
        <taxon>Gammaproteobacteria</taxon>
        <taxon>Enterobacterales</taxon>
        <taxon>Morganellaceae</taxon>
        <taxon>Providencia</taxon>
    </lineage>
</organism>
<feature type="binding site" evidence="8">
    <location>
        <position position="134"/>
    </location>
    <ligand>
        <name>(R)-lipoate</name>
        <dbReference type="ChEBI" id="CHEBI:83088"/>
    </ligand>
</feature>
<dbReference type="EMBL" id="LXEW01000011">
    <property type="protein sequence ID" value="OAT54207.1"/>
    <property type="molecule type" value="Genomic_DNA"/>
</dbReference>
<comment type="similarity">
    <text evidence="8">Belongs to the LplA family.</text>
</comment>
<dbReference type="Pfam" id="PF21948">
    <property type="entry name" value="LplA-B_cat"/>
    <property type="match status" value="1"/>
</dbReference>
<feature type="binding site" evidence="8">
    <location>
        <position position="71"/>
    </location>
    <ligand>
        <name>ATP</name>
        <dbReference type="ChEBI" id="CHEBI:30616"/>
    </ligand>
</feature>
<comment type="pathway">
    <text evidence="1 8">Protein modification; protein lipoylation via exogenous pathway; protein N(6)-(lipoyl)lysine from lipoate: step 2/2.</text>
</comment>
<keyword evidence="6 8" id="KW-0067">ATP-binding</keyword>
<dbReference type="PANTHER" id="PTHR12561">
    <property type="entry name" value="LIPOATE-PROTEIN LIGASE"/>
    <property type="match status" value="1"/>
</dbReference>
<comment type="subunit">
    <text evidence="8">Monomer.</text>
</comment>
<dbReference type="InterPro" id="IPR023741">
    <property type="entry name" value="Lipoate_ligase_A"/>
</dbReference>
<evidence type="ECO:0000256" key="2">
    <source>
        <dbReference type="ARBA" id="ARBA00005124"/>
    </source>
</evidence>
<comment type="pathway">
    <text evidence="2 8">Protein modification; protein lipoylation via exogenous pathway; protein N(6)-(lipoyl)lysine from lipoate: step 1/2.</text>
</comment>
<evidence type="ECO:0000259" key="9">
    <source>
        <dbReference type="PROSITE" id="PS51733"/>
    </source>
</evidence>
<keyword evidence="4 8" id="KW-0436">Ligase</keyword>
<dbReference type="RefSeq" id="WP_068907394.1">
    <property type="nucleotide sequence ID" value="NZ_LXEW01000011.1"/>
</dbReference>
<dbReference type="Pfam" id="PF10437">
    <property type="entry name" value="Lip_prot_lig_C"/>
    <property type="match status" value="1"/>
</dbReference>